<gene>
    <name evidence="2" type="ORF">MYMAC_003968</name>
</gene>
<organism evidence="2 3">
    <name type="scientific">Corallococcus macrosporus DSM 14697</name>
    <dbReference type="NCBI Taxonomy" id="1189310"/>
    <lineage>
        <taxon>Bacteria</taxon>
        <taxon>Pseudomonadati</taxon>
        <taxon>Myxococcota</taxon>
        <taxon>Myxococcia</taxon>
        <taxon>Myxococcales</taxon>
        <taxon>Cystobacterineae</taxon>
        <taxon>Myxococcaceae</taxon>
        <taxon>Corallococcus</taxon>
    </lineage>
</organism>
<dbReference type="PROSITE" id="PS51184">
    <property type="entry name" value="JMJC"/>
    <property type="match status" value="1"/>
</dbReference>
<feature type="domain" description="JmjC" evidence="1">
    <location>
        <begin position="130"/>
        <end position="283"/>
    </location>
</feature>
<dbReference type="Proteomes" id="UP000217343">
    <property type="component" value="Chromosome"/>
</dbReference>
<dbReference type="PANTHER" id="PTHR12480">
    <property type="entry name" value="ARGININE DEMETHYLASE AND LYSYL-HYDROXYLASE JMJD"/>
    <property type="match status" value="1"/>
</dbReference>
<sequence length="365" mass="41320">MEATPIPAYDLEAFRQLVEKSPDVLTRQPCVVRGFTDKWLASKRWGELDALSEMFGHLPVTAGAPQFVTQKQAKMCQVMTDFGTYLEYVKAPERVEALFEGKWSKGSAQLLRELGLPLYSGNLRLVRHAREEVFSQLDPILPEPLEHFNNEIPYYYQSGNHVWLYVSLKGALTPLHQDNNAVIAYLAQLRGQKRAILYSAEDKRHYYNPDVGYLDPLNPNDDEFPTWREARPWTGLLNPGELLIWGPNWAHHVVTLSDSTTVSFDFINALNLRAYAKSVDWRDELGRFARKNAELIRTRIPDRRVHDALTGASDPELGRELMICVLRSALAGSQPERSARVRRELLAALEEDAAPELKPAAAGAV</sequence>
<dbReference type="InterPro" id="IPR003347">
    <property type="entry name" value="JmjC_dom"/>
</dbReference>
<dbReference type="KEGG" id="mmas:MYMAC_003968"/>
<evidence type="ECO:0000259" key="1">
    <source>
        <dbReference type="PROSITE" id="PS51184"/>
    </source>
</evidence>
<dbReference type="GO" id="GO:0045905">
    <property type="term" value="P:positive regulation of translational termination"/>
    <property type="evidence" value="ECO:0007669"/>
    <property type="project" value="TreeGrafter"/>
</dbReference>
<dbReference type="GO" id="GO:0016706">
    <property type="term" value="F:2-oxoglutarate-dependent dioxygenase activity"/>
    <property type="evidence" value="ECO:0007669"/>
    <property type="project" value="TreeGrafter"/>
</dbReference>
<name>A0A250JXZ9_9BACT</name>
<dbReference type="GO" id="GO:0043565">
    <property type="term" value="F:sequence-specific DNA binding"/>
    <property type="evidence" value="ECO:0007669"/>
    <property type="project" value="TreeGrafter"/>
</dbReference>
<dbReference type="SMART" id="SM00558">
    <property type="entry name" value="JmjC"/>
    <property type="match status" value="1"/>
</dbReference>
<dbReference type="Gene3D" id="2.60.120.650">
    <property type="entry name" value="Cupin"/>
    <property type="match status" value="1"/>
</dbReference>
<dbReference type="RefSeq" id="WP_095959238.1">
    <property type="nucleotide sequence ID" value="NZ_CP022203.1"/>
</dbReference>
<reference evidence="2 3" key="1">
    <citation type="submission" date="2017-06" db="EMBL/GenBank/DDBJ databases">
        <title>Sequencing and comparative analysis of myxobacterial genomes.</title>
        <authorList>
            <person name="Rupp O."/>
            <person name="Goesmann A."/>
            <person name="Sogaard-Andersen L."/>
        </authorList>
    </citation>
    <scope>NUCLEOTIDE SEQUENCE [LARGE SCALE GENOMIC DNA]</scope>
    <source>
        <strain evidence="2 3">DSM 14697</strain>
    </source>
</reference>
<proteinExistence type="predicted"/>
<evidence type="ECO:0000313" key="2">
    <source>
        <dbReference type="EMBL" id="ATB48342.1"/>
    </source>
</evidence>
<protein>
    <recommendedName>
        <fullName evidence="1">JmjC domain-containing protein</fullName>
    </recommendedName>
</protein>
<dbReference type="OrthoDB" id="479699at2"/>
<dbReference type="PANTHER" id="PTHR12480:SF6">
    <property type="entry name" value="2-OXOGLUTARATE AND IRON-DEPENDENT OXYGENASE JMJD4"/>
    <property type="match status" value="1"/>
</dbReference>
<accession>A0A250JXZ9</accession>
<keyword evidence="3" id="KW-1185">Reference proteome</keyword>
<dbReference type="SUPFAM" id="SSF51197">
    <property type="entry name" value="Clavaminate synthase-like"/>
    <property type="match status" value="1"/>
</dbReference>
<dbReference type="InterPro" id="IPR050910">
    <property type="entry name" value="JMJD6_ArgDemeth/LysHydrox"/>
</dbReference>
<dbReference type="AlphaFoldDB" id="A0A250JXZ9"/>
<dbReference type="GO" id="GO:0005737">
    <property type="term" value="C:cytoplasm"/>
    <property type="evidence" value="ECO:0007669"/>
    <property type="project" value="TreeGrafter"/>
</dbReference>
<evidence type="ECO:0000313" key="3">
    <source>
        <dbReference type="Proteomes" id="UP000217343"/>
    </source>
</evidence>
<dbReference type="EMBL" id="CP022203">
    <property type="protein sequence ID" value="ATB48342.1"/>
    <property type="molecule type" value="Genomic_DNA"/>
</dbReference>
<dbReference type="InterPro" id="IPR041667">
    <property type="entry name" value="Cupin_8"/>
</dbReference>
<dbReference type="Pfam" id="PF13621">
    <property type="entry name" value="Cupin_8"/>
    <property type="match status" value="1"/>
</dbReference>